<dbReference type="OrthoDB" id="9802824at2"/>
<evidence type="ECO:0000256" key="2">
    <source>
        <dbReference type="ARBA" id="ARBA00049402"/>
    </source>
</evidence>
<dbReference type="CDD" id="cd06223">
    <property type="entry name" value="PRTases_typeI"/>
    <property type="match status" value="1"/>
</dbReference>
<keyword evidence="4" id="KW-0328">Glycosyltransferase</keyword>
<dbReference type="AlphaFoldDB" id="D9SFD2"/>
<dbReference type="Proteomes" id="UP000001235">
    <property type="component" value="Chromosome"/>
</dbReference>
<dbReference type="NCBIfam" id="NF006605">
    <property type="entry name" value="PRK09162.1"/>
    <property type="match status" value="1"/>
</dbReference>
<dbReference type="InterPro" id="IPR000836">
    <property type="entry name" value="PRTase_dom"/>
</dbReference>
<dbReference type="HOGENOM" id="CLU_073615_2_0_4"/>
<keyword evidence="5" id="KW-1185">Reference proteome</keyword>
<dbReference type="eggNOG" id="COG0634">
    <property type="taxonomic scope" value="Bacteria"/>
</dbReference>
<dbReference type="STRING" id="395494.Galf_1201"/>
<feature type="domain" description="Phosphoribosyltransferase" evidence="3">
    <location>
        <begin position="25"/>
        <end position="165"/>
    </location>
</feature>
<dbReference type="SUPFAM" id="SSF53271">
    <property type="entry name" value="PRTase-like"/>
    <property type="match status" value="1"/>
</dbReference>
<proteinExistence type="predicted"/>
<organism evidence="4 5">
    <name type="scientific">Gallionella capsiferriformans (strain ES-2)</name>
    <name type="common">Gallionella ferruginea capsiferriformans (strain ES-2)</name>
    <dbReference type="NCBI Taxonomy" id="395494"/>
    <lineage>
        <taxon>Bacteria</taxon>
        <taxon>Pseudomonadati</taxon>
        <taxon>Pseudomonadota</taxon>
        <taxon>Betaproteobacteria</taxon>
        <taxon>Nitrosomonadales</taxon>
        <taxon>Gallionellaceae</taxon>
        <taxon>Gallionella</taxon>
    </lineage>
</organism>
<evidence type="ECO:0000313" key="5">
    <source>
        <dbReference type="Proteomes" id="UP000001235"/>
    </source>
</evidence>
<dbReference type="PANTHER" id="PTHR43340">
    <property type="entry name" value="HYPOXANTHINE-GUANINE PHOSPHORIBOSYLTRANSFERASE"/>
    <property type="match status" value="1"/>
</dbReference>
<dbReference type="Pfam" id="PF00156">
    <property type="entry name" value="Pribosyltran"/>
    <property type="match status" value="1"/>
</dbReference>
<gene>
    <name evidence="4" type="ordered locus">Galf_1201</name>
</gene>
<accession>D9SFD2</accession>
<dbReference type="PANTHER" id="PTHR43340:SF1">
    <property type="entry name" value="HYPOXANTHINE PHOSPHORIBOSYLTRANSFERASE"/>
    <property type="match status" value="1"/>
</dbReference>
<dbReference type="InterPro" id="IPR029057">
    <property type="entry name" value="PRTase-like"/>
</dbReference>
<dbReference type="GO" id="GO:0032264">
    <property type="term" value="P:IMP salvage"/>
    <property type="evidence" value="ECO:0007669"/>
    <property type="project" value="TreeGrafter"/>
</dbReference>
<dbReference type="GO" id="GO:0032263">
    <property type="term" value="P:GMP salvage"/>
    <property type="evidence" value="ECO:0007669"/>
    <property type="project" value="TreeGrafter"/>
</dbReference>
<evidence type="ECO:0000313" key="4">
    <source>
        <dbReference type="EMBL" id="ADL55229.1"/>
    </source>
</evidence>
<dbReference type="GO" id="GO:0006178">
    <property type="term" value="P:guanine salvage"/>
    <property type="evidence" value="ECO:0007669"/>
    <property type="project" value="TreeGrafter"/>
</dbReference>
<protein>
    <submittedName>
        <fullName evidence="4">Phosphoribosyltransferase</fullName>
    </submittedName>
</protein>
<dbReference type="KEGG" id="gca:Galf_1201"/>
<name>D9SFD2_GALCS</name>
<dbReference type="GO" id="GO:0000287">
    <property type="term" value="F:magnesium ion binding"/>
    <property type="evidence" value="ECO:0007669"/>
    <property type="project" value="TreeGrafter"/>
</dbReference>
<evidence type="ECO:0000256" key="1">
    <source>
        <dbReference type="ARBA" id="ARBA00048811"/>
    </source>
</evidence>
<reference evidence="4 5" key="1">
    <citation type="submission" date="2010-08" db="EMBL/GenBank/DDBJ databases">
        <title>Complete sequence of Gallionella capsiferriformans ES-2.</title>
        <authorList>
            <consortium name="US DOE Joint Genome Institute"/>
            <person name="Lucas S."/>
            <person name="Copeland A."/>
            <person name="Lapidus A."/>
            <person name="Cheng J.-F."/>
            <person name="Bruce D."/>
            <person name="Goodwin L."/>
            <person name="Pitluck S."/>
            <person name="Chertkov O."/>
            <person name="Davenport K.W."/>
            <person name="Detter J.C."/>
            <person name="Han C."/>
            <person name="Tapia R."/>
            <person name="Land M."/>
            <person name="Hauser L."/>
            <person name="Chang Y.-J."/>
            <person name="Jeffries C."/>
            <person name="Kyrpides N."/>
            <person name="Ivanova N."/>
            <person name="Mikhailova N."/>
            <person name="Shelobolina E.S."/>
            <person name="Picardal F."/>
            <person name="Roden E."/>
            <person name="Emerson D."/>
            <person name="Woyke T."/>
        </authorList>
    </citation>
    <scope>NUCLEOTIDE SEQUENCE [LARGE SCALE GENOMIC DNA]</scope>
    <source>
        <strain evidence="4 5">ES-2</strain>
    </source>
</reference>
<comment type="catalytic activity">
    <reaction evidence="2">
        <text>IMP + diphosphate = hypoxanthine + 5-phospho-alpha-D-ribose 1-diphosphate</text>
        <dbReference type="Rhea" id="RHEA:17973"/>
        <dbReference type="ChEBI" id="CHEBI:17368"/>
        <dbReference type="ChEBI" id="CHEBI:33019"/>
        <dbReference type="ChEBI" id="CHEBI:58017"/>
        <dbReference type="ChEBI" id="CHEBI:58053"/>
        <dbReference type="EC" id="2.4.2.8"/>
    </reaction>
    <physiologicalReaction direction="right-to-left" evidence="2">
        <dbReference type="Rhea" id="RHEA:17975"/>
    </physiologicalReaction>
</comment>
<dbReference type="RefSeq" id="WP_013293168.1">
    <property type="nucleotide sequence ID" value="NC_014394.1"/>
</dbReference>
<dbReference type="InterPro" id="IPR050408">
    <property type="entry name" value="HGPRT"/>
</dbReference>
<dbReference type="GO" id="GO:0046100">
    <property type="term" value="P:hypoxanthine metabolic process"/>
    <property type="evidence" value="ECO:0007669"/>
    <property type="project" value="TreeGrafter"/>
</dbReference>
<dbReference type="EMBL" id="CP002159">
    <property type="protein sequence ID" value="ADL55229.1"/>
    <property type="molecule type" value="Genomic_DNA"/>
</dbReference>
<dbReference type="GO" id="GO:0005829">
    <property type="term" value="C:cytosol"/>
    <property type="evidence" value="ECO:0007669"/>
    <property type="project" value="TreeGrafter"/>
</dbReference>
<dbReference type="Gene3D" id="3.40.50.2020">
    <property type="match status" value="1"/>
</dbReference>
<dbReference type="GO" id="GO:0004422">
    <property type="term" value="F:hypoxanthine phosphoribosyltransferase activity"/>
    <property type="evidence" value="ECO:0007669"/>
    <property type="project" value="TreeGrafter"/>
</dbReference>
<keyword evidence="4" id="KW-0808">Transferase</keyword>
<comment type="catalytic activity">
    <reaction evidence="1">
        <text>GMP + diphosphate = guanine + 5-phospho-alpha-D-ribose 1-diphosphate</text>
        <dbReference type="Rhea" id="RHEA:25424"/>
        <dbReference type="ChEBI" id="CHEBI:16235"/>
        <dbReference type="ChEBI" id="CHEBI:33019"/>
        <dbReference type="ChEBI" id="CHEBI:58017"/>
        <dbReference type="ChEBI" id="CHEBI:58115"/>
        <dbReference type="EC" id="2.4.2.8"/>
    </reaction>
    <physiologicalReaction direction="right-to-left" evidence="1">
        <dbReference type="Rhea" id="RHEA:25426"/>
    </physiologicalReaction>
</comment>
<evidence type="ECO:0000259" key="3">
    <source>
        <dbReference type="Pfam" id="PF00156"/>
    </source>
</evidence>
<sequence>MMLDLRAREILQQAQLLCPEAQVQAALHKVAQEINAVLAGHFPLVLSVMGGAVVFSGQLLPLLNFPLDFDYVHVSRYGDARTGGAMHWKVAPHESVKGRVVLLVDDILDEGHTLAALKERVMALGAKACYSAVFADKQHGRPKPVAADFVGLVLPDRFVFGYGMDIEGLWRNLPAVYAVRNEILNPKS</sequence>